<feature type="repeat" description="WD" evidence="3">
    <location>
        <begin position="536"/>
        <end position="578"/>
    </location>
</feature>
<dbReference type="InterPro" id="IPR019775">
    <property type="entry name" value="WD40_repeat_CS"/>
</dbReference>
<sequence length="735" mass="81622">MPSELLDRIVGELDAQDVPNLCLVNRHLRDYVQDTGYYKGIQRLNTFWRLIREANDVVHDYKRSFAALVPLIARPREPGQKDPVLESIFQRLADRYYGPLRPYLAPVIRSFFYHRILRCNLPFLGGRPDGHDNSTSRDTRPTFSGTRLPKVDRLPTLAESVALFSHLGPRAEAQARVYLATLPDLHRLLVRPADSKPRLDRPERFGRLALRQDLVAFAIATGHATFLADLTFYFAHYFDFSAFPRVAHATGLIPSHHLRLAEPLRHLQRVVAMGYPISTPLGPLHPPIPVVSPSWFWASFSALAAHFMDTVLIGLAGLGNSRALYEYERRTVMLRRTLAGGGVCRPSMWHRSTAVPVIVAAAKGGHRRIVEGFSATLTPEELDEVDRTFNLLQLRETGGLHPRFVLNWQQRQRLATLELCTGTRILHGTRLPGANANDDGAYGPGATAANNNDDADSLAHPEFETQAWVSTLDIDRIEQRYLLAGSGNGSLRLYDLREVDDAHTQTRRSPSTGNITTPTPGTAGRAVSPIGEIPKSAAHGFTVSDIHWYPFDTGLFTTSSYDRTVKVWDTNTLQAAGNFTLRHRIFAHAMSSVATHGLIAVASGDSDLRLCDLQSGSFAQSLSAHTGAVNGMQFTPDGLDLVTVGADRKMRLWDATTGLNRLVNYGASVPCEALRKYDVVIPPFSDSWPPRVFVPFSRTHQVVSWDLYSGKLLQKLLGAFRAVICAAWRDGHEVS</sequence>
<dbReference type="GO" id="GO:0043161">
    <property type="term" value="P:proteasome-mediated ubiquitin-dependent protein catabolic process"/>
    <property type="evidence" value="ECO:0007669"/>
    <property type="project" value="TreeGrafter"/>
</dbReference>
<dbReference type="Proteomes" id="UP001150569">
    <property type="component" value="Unassembled WGS sequence"/>
</dbReference>
<evidence type="ECO:0000256" key="2">
    <source>
        <dbReference type="ARBA" id="ARBA00022737"/>
    </source>
</evidence>
<protein>
    <recommendedName>
        <fullName evidence="5">F-box domain-containing protein</fullName>
    </recommendedName>
</protein>
<dbReference type="AlphaFoldDB" id="A0A9W8A9C1"/>
<feature type="compositionally biased region" description="Polar residues" evidence="4">
    <location>
        <begin position="507"/>
        <end position="520"/>
    </location>
</feature>
<dbReference type="PANTHER" id="PTHR46202:SF1">
    <property type="entry name" value="DNA EXCISION REPAIR PROTEIN ERCC-8"/>
    <property type="match status" value="1"/>
</dbReference>
<dbReference type="GO" id="GO:0000209">
    <property type="term" value="P:protein polyubiquitination"/>
    <property type="evidence" value="ECO:0007669"/>
    <property type="project" value="TreeGrafter"/>
</dbReference>
<gene>
    <name evidence="6" type="ORF">IWQ60_003928</name>
</gene>
<feature type="repeat" description="WD" evidence="3">
    <location>
        <begin position="622"/>
        <end position="658"/>
    </location>
</feature>
<dbReference type="SMART" id="SM00256">
    <property type="entry name" value="FBOX"/>
    <property type="match status" value="1"/>
</dbReference>
<dbReference type="SUPFAM" id="SSF50978">
    <property type="entry name" value="WD40 repeat-like"/>
    <property type="match status" value="1"/>
</dbReference>
<dbReference type="PROSITE" id="PS50181">
    <property type="entry name" value="FBOX"/>
    <property type="match status" value="1"/>
</dbReference>
<evidence type="ECO:0000256" key="1">
    <source>
        <dbReference type="ARBA" id="ARBA00022574"/>
    </source>
</evidence>
<dbReference type="PROSITE" id="PS00678">
    <property type="entry name" value="WD_REPEATS_1"/>
    <property type="match status" value="1"/>
</dbReference>
<evidence type="ECO:0000259" key="5">
    <source>
        <dbReference type="PROSITE" id="PS50181"/>
    </source>
</evidence>
<evidence type="ECO:0000313" key="7">
    <source>
        <dbReference type="Proteomes" id="UP001150569"/>
    </source>
</evidence>
<keyword evidence="1 3" id="KW-0853">WD repeat</keyword>
<dbReference type="InterPro" id="IPR001810">
    <property type="entry name" value="F-box_dom"/>
</dbReference>
<dbReference type="InterPro" id="IPR001680">
    <property type="entry name" value="WD40_rpt"/>
</dbReference>
<dbReference type="CDD" id="cd09917">
    <property type="entry name" value="F-box_SF"/>
    <property type="match status" value="1"/>
</dbReference>
<dbReference type="SMART" id="SM00320">
    <property type="entry name" value="WD40"/>
    <property type="match status" value="4"/>
</dbReference>
<comment type="caution">
    <text evidence="6">The sequence shown here is derived from an EMBL/GenBank/DDBJ whole genome shotgun (WGS) entry which is preliminary data.</text>
</comment>
<name>A0A9W8A9C1_9FUNG</name>
<dbReference type="Pfam" id="PF00646">
    <property type="entry name" value="F-box"/>
    <property type="match status" value="1"/>
</dbReference>
<dbReference type="InterPro" id="IPR036322">
    <property type="entry name" value="WD40_repeat_dom_sf"/>
</dbReference>
<evidence type="ECO:0000256" key="3">
    <source>
        <dbReference type="PROSITE-ProRule" id="PRU00221"/>
    </source>
</evidence>
<dbReference type="PANTHER" id="PTHR46202">
    <property type="entry name" value="DNA EXCISION REPAIR PROTEIN ERCC-8"/>
    <property type="match status" value="1"/>
</dbReference>
<proteinExistence type="predicted"/>
<dbReference type="GO" id="GO:0006283">
    <property type="term" value="P:transcription-coupled nucleotide-excision repair"/>
    <property type="evidence" value="ECO:0007669"/>
    <property type="project" value="InterPro"/>
</dbReference>
<dbReference type="GO" id="GO:0031464">
    <property type="term" value="C:Cul4A-RING E3 ubiquitin ligase complex"/>
    <property type="evidence" value="ECO:0007669"/>
    <property type="project" value="TreeGrafter"/>
</dbReference>
<dbReference type="OrthoDB" id="361494at2759"/>
<feature type="domain" description="F-box" evidence="5">
    <location>
        <begin position="1"/>
        <end position="41"/>
    </location>
</feature>
<dbReference type="PROSITE" id="PS50082">
    <property type="entry name" value="WD_REPEATS_2"/>
    <property type="match status" value="2"/>
</dbReference>
<keyword evidence="2" id="KW-0677">Repeat</keyword>
<keyword evidence="7" id="KW-1185">Reference proteome</keyword>
<evidence type="ECO:0000313" key="6">
    <source>
        <dbReference type="EMBL" id="KAJ1926272.1"/>
    </source>
</evidence>
<accession>A0A9W8A9C1</accession>
<reference evidence="6" key="1">
    <citation type="submission" date="2022-07" db="EMBL/GenBank/DDBJ databases">
        <title>Phylogenomic reconstructions and comparative analyses of Kickxellomycotina fungi.</title>
        <authorList>
            <person name="Reynolds N.K."/>
            <person name="Stajich J.E."/>
            <person name="Barry K."/>
            <person name="Grigoriev I.V."/>
            <person name="Crous P."/>
            <person name="Smith M.E."/>
        </authorList>
    </citation>
    <scope>NUCLEOTIDE SEQUENCE</scope>
    <source>
        <strain evidence="6">RSA 861</strain>
    </source>
</reference>
<feature type="region of interest" description="Disordered" evidence="4">
    <location>
        <begin position="502"/>
        <end position="525"/>
    </location>
</feature>
<dbReference type="Gene3D" id="2.130.10.10">
    <property type="entry name" value="YVTN repeat-like/Quinoprotein amine dehydrogenase"/>
    <property type="match status" value="1"/>
</dbReference>
<dbReference type="GO" id="GO:0000109">
    <property type="term" value="C:nucleotide-excision repair complex"/>
    <property type="evidence" value="ECO:0007669"/>
    <property type="project" value="TreeGrafter"/>
</dbReference>
<dbReference type="EMBL" id="JANBPT010000178">
    <property type="protein sequence ID" value="KAJ1926272.1"/>
    <property type="molecule type" value="Genomic_DNA"/>
</dbReference>
<dbReference type="Pfam" id="PF00400">
    <property type="entry name" value="WD40"/>
    <property type="match status" value="2"/>
</dbReference>
<dbReference type="InterPro" id="IPR015943">
    <property type="entry name" value="WD40/YVTN_repeat-like_dom_sf"/>
</dbReference>
<organism evidence="6 7">
    <name type="scientific">Tieghemiomyces parasiticus</name>
    <dbReference type="NCBI Taxonomy" id="78921"/>
    <lineage>
        <taxon>Eukaryota</taxon>
        <taxon>Fungi</taxon>
        <taxon>Fungi incertae sedis</taxon>
        <taxon>Zoopagomycota</taxon>
        <taxon>Kickxellomycotina</taxon>
        <taxon>Dimargaritomycetes</taxon>
        <taxon>Dimargaritales</taxon>
        <taxon>Dimargaritaceae</taxon>
        <taxon>Tieghemiomyces</taxon>
    </lineage>
</organism>
<dbReference type="InterPro" id="IPR042238">
    <property type="entry name" value="Rad28/ERCC8/Ckn1/ATCSA-1"/>
</dbReference>
<dbReference type="PROSITE" id="PS50294">
    <property type="entry name" value="WD_REPEATS_REGION"/>
    <property type="match status" value="1"/>
</dbReference>
<evidence type="ECO:0000256" key="4">
    <source>
        <dbReference type="SAM" id="MobiDB-lite"/>
    </source>
</evidence>